<sequence>MEIWIGYGGVVVFFAVIVLVLERSKRSATGFSDYATAGRSFGPFYSTMAFINTWLPGTIFIAFAGYAASAGVAGFYFVPYSLLAVVLMFFLAKPVHRWGKRFDLRTQADLLGLRYGSKPVRVIAAVIGIVASFPWLVLGMQSLTYVFSYLSFGVVPATVAVFIGIFVIVVRQIWTVRLGARGIVISDMVQGIVAYGIGTLIAFGLLVWLLGNGHGFDRIDPAFTTIPGPDSAVGGLYFFSLVLTGALGAWSWPDIFVRLFTSNGTATIKRSAVQAAPIILVFGSAVSLFAIAASTYPGVSEAPDAVWFIVASIGGPVVLTLAGLCVLAGTMGNVGANLQALGTQAANDIVGVARGSRVENPRVGQISVAVLAIVAAIFALSTATSSAGLVQLAQISYQGIVQLAPTLFFGIFWRRGTATGAAAAMIAGFVTAGVLQFFFPLSIPALGGMTSGVAALIVNALVYVGFAFLAPASAAERARVDRLFDTLAAPDHDQVAQSADPALEETAR</sequence>
<dbReference type="PANTHER" id="PTHR48086">
    <property type="entry name" value="SODIUM/PROLINE SYMPORTER-RELATED"/>
    <property type="match status" value="1"/>
</dbReference>
<evidence type="ECO:0000313" key="15">
    <source>
        <dbReference type="EMBL" id="RUQ81834.1"/>
    </source>
</evidence>
<feature type="transmembrane region" description="Helical" evidence="14">
    <location>
        <begin position="231"/>
        <end position="252"/>
    </location>
</feature>
<dbReference type="InterPro" id="IPR018212">
    <property type="entry name" value="Na/solute_symporter_CS"/>
</dbReference>
<keyword evidence="16" id="KW-1185">Reference proteome</keyword>
<feature type="transmembrane region" description="Helical" evidence="14">
    <location>
        <begin position="445"/>
        <end position="469"/>
    </location>
</feature>
<evidence type="ECO:0000256" key="5">
    <source>
        <dbReference type="ARBA" id="ARBA00022692"/>
    </source>
</evidence>
<keyword evidence="10 14" id="KW-0472">Membrane</keyword>
<dbReference type="InterPro" id="IPR038377">
    <property type="entry name" value="Na/Glc_symporter_sf"/>
</dbReference>
<feature type="transmembrane region" description="Helical" evidence="14">
    <location>
        <begin position="44"/>
        <end position="67"/>
    </location>
</feature>
<comment type="catalytic activity">
    <reaction evidence="12">
        <text>L-proline(in) + Na(+)(in) = L-proline(out) + Na(+)(out)</text>
        <dbReference type="Rhea" id="RHEA:28967"/>
        <dbReference type="ChEBI" id="CHEBI:29101"/>
        <dbReference type="ChEBI" id="CHEBI:60039"/>
    </reaction>
</comment>
<evidence type="ECO:0000256" key="2">
    <source>
        <dbReference type="ARBA" id="ARBA00006434"/>
    </source>
</evidence>
<comment type="caution">
    <text evidence="15">The sequence shown here is derived from an EMBL/GenBank/DDBJ whole genome shotgun (WGS) entry which is preliminary data.</text>
</comment>
<dbReference type="PROSITE" id="PS00457">
    <property type="entry name" value="NA_SOLUT_SYMP_2"/>
    <property type="match status" value="1"/>
</dbReference>
<feature type="transmembrane region" description="Helical" evidence="14">
    <location>
        <begin position="272"/>
        <end position="293"/>
    </location>
</feature>
<proteinExistence type="inferred from homology"/>
<dbReference type="EMBL" id="RZGY01000005">
    <property type="protein sequence ID" value="RUQ81834.1"/>
    <property type="molecule type" value="Genomic_DNA"/>
</dbReference>
<dbReference type="InterPro" id="IPR050277">
    <property type="entry name" value="Sodium:Solute_Symporter"/>
</dbReference>
<feature type="transmembrane region" description="Helical" evidence="14">
    <location>
        <begin position="146"/>
        <end position="170"/>
    </location>
</feature>
<feature type="transmembrane region" description="Helical" evidence="14">
    <location>
        <begin position="191"/>
        <end position="211"/>
    </location>
</feature>
<feature type="transmembrane region" description="Helical" evidence="14">
    <location>
        <begin position="395"/>
        <end position="413"/>
    </location>
</feature>
<feature type="transmembrane region" description="Helical" evidence="14">
    <location>
        <begin position="363"/>
        <end position="383"/>
    </location>
</feature>
<evidence type="ECO:0000256" key="9">
    <source>
        <dbReference type="ARBA" id="ARBA00023065"/>
    </source>
</evidence>
<feature type="transmembrane region" description="Helical" evidence="14">
    <location>
        <begin position="73"/>
        <end position="92"/>
    </location>
</feature>
<organism evidence="15 16">
    <name type="scientific">Labedella gwakjiensis</name>
    <dbReference type="NCBI Taxonomy" id="390269"/>
    <lineage>
        <taxon>Bacteria</taxon>
        <taxon>Bacillati</taxon>
        <taxon>Actinomycetota</taxon>
        <taxon>Actinomycetes</taxon>
        <taxon>Micrococcales</taxon>
        <taxon>Microbacteriaceae</taxon>
        <taxon>Labedella</taxon>
    </lineage>
</organism>
<comment type="subcellular location">
    <subcellularLocation>
        <location evidence="1">Cell membrane</location>
        <topology evidence="1">Multi-pass membrane protein</topology>
    </subcellularLocation>
</comment>
<evidence type="ECO:0000256" key="11">
    <source>
        <dbReference type="ARBA" id="ARBA00023201"/>
    </source>
</evidence>
<evidence type="ECO:0000256" key="3">
    <source>
        <dbReference type="ARBA" id="ARBA00022448"/>
    </source>
</evidence>
<keyword evidence="8" id="KW-0915">Sodium</keyword>
<keyword evidence="6" id="KW-0769">Symport</keyword>
<accession>A0ABY0C4L2</accession>
<keyword evidence="3" id="KW-0813">Transport</keyword>
<dbReference type="InterPro" id="IPR001734">
    <property type="entry name" value="Na/solute_symporter"/>
</dbReference>
<dbReference type="CDD" id="cd10322">
    <property type="entry name" value="SLC5sbd"/>
    <property type="match status" value="1"/>
</dbReference>
<gene>
    <name evidence="15" type="ORF">ELQ93_17540</name>
</gene>
<dbReference type="Proteomes" id="UP000268291">
    <property type="component" value="Unassembled WGS sequence"/>
</dbReference>
<evidence type="ECO:0000256" key="1">
    <source>
        <dbReference type="ARBA" id="ARBA00004651"/>
    </source>
</evidence>
<dbReference type="Gene3D" id="1.20.1730.10">
    <property type="entry name" value="Sodium/glucose cotransporter"/>
    <property type="match status" value="1"/>
</dbReference>
<keyword evidence="11" id="KW-0739">Sodium transport</keyword>
<dbReference type="PROSITE" id="PS50283">
    <property type="entry name" value="NA_SOLUT_SYMP_3"/>
    <property type="match status" value="1"/>
</dbReference>
<evidence type="ECO:0000256" key="6">
    <source>
        <dbReference type="ARBA" id="ARBA00022847"/>
    </source>
</evidence>
<feature type="transmembrane region" description="Helical" evidence="14">
    <location>
        <begin position="6"/>
        <end position="23"/>
    </location>
</feature>
<dbReference type="PANTHER" id="PTHR48086:SF3">
    <property type="entry name" value="SODIUM_PROLINE SYMPORTER"/>
    <property type="match status" value="1"/>
</dbReference>
<evidence type="ECO:0000256" key="8">
    <source>
        <dbReference type="ARBA" id="ARBA00023053"/>
    </source>
</evidence>
<evidence type="ECO:0000256" key="14">
    <source>
        <dbReference type="SAM" id="Phobius"/>
    </source>
</evidence>
<keyword evidence="7 14" id="KW-1133">Transmembrane helix</keyword>
<evidence type="ECO:0000256" key="4">
    <source>
        <dbReference type="ARBA" id="ARBA00022475"/>
    </source>
</evidence>
<keyword evidence="5 14" id="KW-0812">Transmembrane</keyword>
<keyword evidence="4" id="KW-1003">Cell membrane</keyword>
<feature type="transmembrane region" description="Helical" evidence="14">
    <location>
        <begin position="305"/>
        <end position="329"/>
    </location>
</feature>
<evidence type="ECO:0000256" key="12">
    <source>
        <dbReference type="ARBA" id="ARBA00033708"/>
    </source>
</evidence>
<comment type="similarity">
    <text evidence="2 13">Belongs to the sodium:solute symporter (SSF) (TC 2.A.21) family.</text>
</comment>
<evidence type="ECO:0000313" key="16">
    <source>
        <dbReference type="Proteomes" id="UP000268291"/>
    </source>
</evidence>
<feature type="transmembrane region" description="Helical" evidence="14">
    <location>
        <begin position="120"/>
        <end position="140"/>
    </location>
</feature>
<feature type="transmembrane region" description="Helical" evidence="14">
    <location>
        <begin position="420"/>
        <end position="439"/>
    </location>
</feature>
<protein>
    <submittedName>
        <fullName evidence="15">Sodium:solute symporter family protein</fullName>
    </submittedName>
</protein>
<evidence type="ECO:0000256" key="10">
    <source>
        <dbReference type="ARBA" id="ARBA00023136"/>
    </source>
</evidence>
<keyword evidence="9" id="KW-0406">Ion transport</keyword>
<reference evidence="15 16" key="1">
    <citation type="submission" date="2018-12" db="EMBL/GenBank/DDBJ databases">
        <authorList>
            <person name="hu s."/>
            <person name="Xu Y."/>
            <person name="Xu B."/>
            <person name="Li F."/>
        </authorList>
    </citation>
    <scope>NUCLEOTIDE SEQUENCE [LARGE SCALE GENOMIC DNA]</scope>
    <source>
        <strain evidence="15 16">KSW2-17</strain>
    </source>
</reference>
<evidence type="ECO:0000256" key="13">
    <source>
        <dbReference type="RuleBase" id="RU362091"/>
    </source>
</evidence>
<evidence type="ECO:0000256" key="7">
    <source>
        <dbReference type="ARBA" id="ARBA00022989"/>
    </source>
</evidence>
<dbReference type="Pfam" id="PF00474">
    <property type="entry name" value="SSF"/>
    <property type="match status" value="1"/>
</dbReference>
<name>A0ABY0C4L2_9MICO</name>